<dbReference type="Proteomes" id="UP000585327">
    <property type="component" value="Unassembled WGS sequence"/>
</dbReference>
<accession>A0A838YYC8</accession>
<dbReference type="EMBL" id="JACETM010000053">
    <property type="protein sequence ID" value="MBA4724365.1"/>
    <property type="molecule type" value="Genomic_DNA"/>
</dbReference>
<proteinExistence type="predicted"/>
<organism evidence="2 3">
    <name type="scientific">SAR86 cluster bacterium</name>
    <dbReference type="NCBI Taxonomy" id="2030880"/>
    <lineage>
        <taxon>Bacteria</taxon>
        <taxon>Pseudomonadati</taxon>
        <taxon>Pseudomonadota</taxon>
        <taxon>Gammaproteobacteria</taxon>
        <taxon>SAR86 cluster</taxon>
    </lineage>
</organism>
<evidence type="ECO:0000313" key="3">
    <source>
        <dbReference type="Proteomes" id="UP000585327"/>
    </source>
</evidence>
<keyword evidence="1" id="KW-0472">Membrane</keyword>
<name>A0A838YYC8_9GAMM</name>
<dbReference type="AlphaFoldDB" id="A0A838YYC8"/>
<gene>
    <name evidence="2" type="ORF">H2021_04010</name>
</gene>
<keyword evidence="1" id="KW-0812">Transmembrane</keyword>
<feature type="non-terminal residue" evidence="2">
    <location>
        <position position="85"/>
    </location>
</feature>
<feature type="transmembrane region" description="Helical" evidence="1">
    <location>
        <begin position="37"/>
        <end position="55"/>
    </location>
</feature>
<comment type="caution">
    <text evidence="2">The sequence shown here is derived from an EMBL/GenBank/DDBJ whole genome shotgun (WGS) entry which is preliminary data.</text>
</comment>
<protein>
    <recommendedName>
        <fullName evidence="4">SPOR domain-containing protein</fullName>
    </recommendedName>
</protein>
<keyword evidence="1" id="KW-1133">Transmembrane helix</keyword>
<reference evidence="2 3" key="1">
    <citation type="submission" date="2020-06" db="EMBL/GenBank/DDBJ databases">
        <title>Dysbiosis in marine aquaculture revealed through microbiome analysis: reverse ecology for environmental sustainability.</title>
        <authorList>
            <person name="Haro-Moreno J.M."/>
            <person name="Coutinho F.H."/>
            <person name="Zaragoza-Solas A."/>
            <person name="Picazo A."/>
            <person name="Almagro-Moreno S."/>
            <person name="Lopez-Perez M."/>
        </authorList>
    </citation>
    <scope>NUCLEOTIDE SEQUENCE [LARGE SCALE GENOMIC DNA]</scope>
    <source>
        <strain evidence="2">MCMED-G42</strain>
    </source>
</reference>
<evidence type="ECO:0000256" key="1">
    <source>
        <dbReference type="SAM" id="Phobius"/>
    </source>
</evidence>
<evidence type="ECO:0008006" key="4">
    <source>
        <dbReference type="Google" id="ProtNLM"/>
    </source>
</evidence>
<evidence type="ECO:0000313" key="2">
    <source>
        <dbReference type="EMBL" id="MBA4724365.1"/>
    </source>
</evidence>
<sequence length="85" mass="10150">MKDFAKRRSQATIKKSKSRPTYTARYSQEKVIPNSQLFFLIFLAGLCILTSLYYFKTDIKIFEPREINNEIEFNFPTKFKENEIL</sequence>